<comment type="caution">
    <text evidence="1">The sequence shown here is derived from an EMBL/GenBank/DDBJ whole genome shotgun (WGS) entry which is preliminary data.</text>
</comment>
<name>A0A9Q1QCA8_9CARY</name>
<dbReference type="EMBL" id="JAKOGI010000399">
    <property type="protein sequence ID" value="KAJ8435630.1"/>
    <property type="molecule type" value="Genomic_DNA"/>
</dbReference>
<reference evidence="1" key="1">
    <citation type="submission" date="2022-04" db="EMBL/GenBank/DDBJ databases">
        <title>Carnegiea gigantea Genome sequencing and assembly v2.</title>
        <authorList>
            <person name="Copetti D."/>
            <person name="Sanderson M.J."/>
            <person name="Burquez A."/>
            <person name="Wojciechowski M.F."/>
        </authorList>
    </citation>
    <scope>NUCLEOTIDE SEQUENCE</scope>
    <source>
        <strain evidence="1">SGP5-SGP5p</strain>
        <tissue evidence="1">Aerial part</tissue>
    </source>
</reference>
<evidence type="ECO:0000313" key="1">
    <source>
        <dbReference type="EMBL" id="KAJ8435630.1"/>
    </source>
</evidence>
<sequence length="157" mass="18014">MPMIAILHVHHGGCFQKVPHLVCGLGEMKKVERDFDYLTIVGLYCKKDYKSIPELPFEDSLVSIESDEEVHEIIVLCKSFEYVQLYVEHNDVHFVESTNSDNESDDGHSDCIANDEYYKYDSNVEDEEVAQVRGKKKKMHDDMVANLEGLRAKNGEN</sequence>
<evidence type="ECO:0000313" key="2">
    <source>
        <dbReference type="Proteomes" id="UP001153076"/>
    </source>
</evidence>
<keyword evidence="2" id="KW-1185">Reference proteome</keyword>
<gene>
    <name evidence="1" type="ORF">Cgig2_000296</name>
</gene>
<dbReference type="Proteomes" id="UP001153076">
    <property type="component" value="Unassembled WGS sequence"/>
</dbReference>
<organism evidence="1 2">
    <name type="scientific">Carnegiea gigantea</name>
    <dbReference type="NCBI Taxonomy" id="171969"/>
    <lineage>
        <taxon>Eukaryota</taxon>
        <taxon>Viridiplantae</taxon>
        <taxon>Streptophyta</taxon>
        <taxon>Embryophyta</taxon>
        <taxon>Tracheophyta</taxon>
        <taxon>Spermatophyta</taxon>
        <taxon>Magnoliopsida</taxon>
        <taxon>eudicotyledons</taxon>
        <taxon>Gunneridae</taxon>
        <taxon>Pentapetalae</taxon>
        <taxon>Caryophyllales</taxon>
        <taxon>Cactineae</taxon>
        <taxon>Cactaceae</taxon>
        <taxon>Cactoideae</taxon>
        <taxon>Echinocereeae</taxon>
        <taxon>Carnegiea</taxon>
    </lineage>
</organism>
<dbReference type="AlphaFoldDB" id="A0A9Q1QCA8"/>
<accession>A0A9Q1QCA8</accession>
<proteinExistence type="predicted"/>
<protein>
    <submittedName>
        <fullName evidence="1">Uncharacterized protein</fullName>
    </submittedName>
</protein>